<evidence type="ECO:0000256" key="1">
    <source>
        <dbReference type="ARBA" id="ARBA00004141"/>
    </source>
</evidence>
<dbReference type="NCBIfam" id="TIGR00815">
    <property type="entry name" value="sulP"/>
    <property type="match status" value="1"/>
</dbReference>
<dbReference type="PANTHER" id="PTHR11814">
    <property type="entry name" value="SULFATE TRANSPORTER"/>
    <property type="match status" value="1"/>
</dbReference>
<dbReference type="GO" id="GO:0016020">
    <property type="term" value="C:membrane"/>
    <property type="evidence" value="ECO:0007669"/>
    <property type="project" value="UniProtKB-SubCell"/>
</dbReference>
<feature type="transmembrane region" description="Helical" evidence="5">
    <location>
        <begin position="181"/>
        <end position="199"/>
    </location>
</feature>
<dbReference type="InterPro" id="IPR002645">
    <property type="entry name" value="STAS_dom"/>
</dbReference>
<feature type="transmembrane region" description="Helical" evidence="5">
    <location>
        <begin position="351"/>
        <end position="369"/>
    </location>
</feature>
<dbReference type="Gene3D" id="3.30.750.24">
    <property type="entry name" value="STAS domain"/>
    <property type="match status" value="1"/>
</dbReference>
<organism evidence="7 8">
    <name type="scientific">Neptunomonas qingdaonensis</name>
    <dbReference type="NCBI Taxonomy" id="1045558"/>
    <lineage>
        <taxon>Bacteria</taxon>
        <taxon>Pseudomonadati</taxon>
        <taxon>Pseudomonadota</taxon>
        <taxon>Gammaproteobacteria</taxon>
        <taxon>Oceanospirillales</taxon>
        <taxon>Oceanospirillaceae</taxon>
        <taxon>Neptunomonas</taxon>
    </lineage>
</organism>
<evidence type="ECO:0000256" key="2">
    <source>
        <dbReference type="ARBA" id="ARBA00022692"/>
    </source>
</evidence>
<dbReference type="EMBL" id="FOOU01000005">
    <property type="protein sequence ID" value="SFG29109.1"/>
    <property type="molecule type" value="Genomic_DNA"/>
</dbReference>
<dbReference type="STRING" id="1045558.SAMN05216175_10524"/>
<feature type="transmembrane region" description="Helical" evidence="5">
    <location>
        <begin position="127"/>
        <end position="148"/>
    </location>
</feature>
<dbReference type="GO" id="GO:0055085">
    <property type="term" value="P:transmembrane transport"/>
    <property type="evidence" value="ECO:0007669"/>
    <property type="project" value="InterPro"/>
</dbReference>
<dbReference type="InterPro" id="IPR001902">
    <property type="entry name" value="SLC26A/SulP_fam"/>
</dbReference>
<proteinExistence type="predicted"/>
<dbReference type="AlphaFoldDB" id="A0A1I2QP75"/>
<accession>A0A1I2QP75</accession>
<feature type="transmembrane region" description="Helical" evidence="5">
    <location>
        <begin position="390"/>
        <end position="416"/>
    </location>
</feature>
<gene>
    <name evidence="7" type="ORF">SAMN05216175_10524</name>
</gene>
<dbReference type="SUPFAM" id="SSF52091">
    <property type="entry name" value="SpoIIaa-like"/>
    <property type="match status" value="1"/>
</dbReference>
<dbReference type="InterPro" id="IPR036513">
    <property type="entry name" value="STAS_dom_sf"/>
</dbReference>
<dbReference type="RefSeq" id="WP_090726890.1">
    <property type="nucleotide sequence ID" value="NZ_FOOU01000005.1"/>
</dbReference>
<keyword evidence="2 5" id="KW-0812">Transmembrane</keyword>
<dbReference type="Proteomes" id="UP000198623">
    <property type="component" value="Unassembled WGS sequence"/>
</dbReference>
<sequence length="579" mass="62198">MNRWILQLLPFLVWGRQLKIQNIIDDLMAGITGAVIVLPQGVAYAFIAGLPPEYGLYTAIITPVTAALFGSSFHLISGPTAAISIVVMSVASGIGDLNLSQYIAAVLTITLLAGLIQLALGLLRMGAVVNFISHTVVIGFTAGAAVLISASQLKHLFGVTVPNGLSFTEGMNQLIGQLGDTNLYSVSIGILTLVSALIVRKINKKLPHLLIGMLIGSVSCLVLDGANNGVSLVGALPGTLPPFSVPDLSVDTVQSLVSGAFAVALLGLIEAVSIARAIAIRSHQQINGNQEFIGQGLSNIVGSFLSCYPGSGSFTRSGANYDAGAKTPMAAIFAAGILALIIVTVPGITTYLPLPAMAGAILLIAWNLIDFHHIKQILKANKSEASVLMITLLSTLLIELEFAIYIGVFMSLAFYLRRTSKPTVMDVAPIQNHTKRSIKNINRYNLEQCPQLKIIRIDGSLFFGATDHIQRKIRQLTNHTTEANFILIIGKGVNFIDVAGAEMLIQEINRLEQKGGDILFSSFKGTVMDELDRIGYLDKLNKKRFYEFPESALREGIERLNTIRCQNCTANIFRECPKG</sequence>
<evidence type="ECO:0000313" key="7">
    <source>
        <dbReference type="EMBL" id="SFG29109.1"/>
    </source>
</evidence>
<feature type="transmembrane region" description="Helical" evidence="5">
    <location>
        <begin position="27"/>
        <end position="47"/>
    </location>
</feature>
<evidence type="ECO:0000256" key="3">
    <source>
        <dbReference type="ARBA" id="ARBA00022989"/>
    </source>
</evidence>
<keyword evidence="8" id="KW-1185">Reference proteome</keyword>
<evidence type="ECO:0000256" key="5">
    <source>
        <dbReference type="SAM" id="Phobius"/>
    </source>
</evidence>
<feature type="transmembrane region" description="Helical" evidence="5">
    <location>
        <begin position="256"/>
        <end position="279"/>
    </location>
</feature>
<keyword evidence="4 5" id="KW-0472">Membrane</keyword>
<evidence type="ECO:0000259" key="6">
    <source>
        <dbReference type="PROSITE" id="PS50801"/>
    </source>
</evidence>
<dbReference type="Pfam" id="PF01740">
    <property type="entry name" value="STAS"/>
    <property type="match status" value="1"/>
</dbReference>
<feature type="transmembrane region" description="Helical" evidence="5">
    <location>
        <begin position="99"/>
        <end position="120"/>
    </location>
</feature>
<dbReference type="InterPro" id="IPR011547">
    <property type="entry name" value="SLC26A/SulP_dom"/>
</dbReference>
<evidence type="ECO:0000313" key="8">
    <source>
        <dbReference type="Proteomes" id="UP000198623"/>
    </source>
</evidence>
<name>A0A1I2QP75_9GAMM</name>
<reference evidence="8" key="1">
    <citation type="submission" date="2016-10" db="EMBL/GenBank/DDBJ databases">
        <authorList>
            <person name="Varghese N."/>
            <person name="Submissions S."/>
        </authorList>
    </citation>
    <scope>NUCLEOTIDE SEQUENCE [LARGE SCALE GENOMIC DNA]</scope>
    <source>
        <strain evidence="8">CGMCC 1.10971</strain>
    </source>
</reference>
<dbReference type="CDD" id="cd07042">
    <property type="entry name" value="STAS_SulP_like_sulfate_transporter"/>
    <property type="match status" value="1"/>
</dbReference>
<feature type="transmembrane region" description="Helical" evidence="5">
    <location>
        <begin position="211"/>
        <end position="236"/>
    </location>
</feature>
<feature type="transmembrane region" description="Helical" evidence="5">
    <location>
        <begin position="54"/>
        <end position="87"/>
    </location>
</feature>
<dbReference type="OrthoDB" id="9769739at2"/>
<evidence type="ECO:0000256" key="4">
    <source>
        <dbReference type="ARBA" id="ARBA00023136"/>
    </source>
</evidence>
<feature type="domain" description="STAS" evidence="6">
    <location>
        <begin position="442"/>
        <end position="556"/>
    </location>
</feature>
<keyword evidence="3 5" id="KW-1133">Transmembrane helix</keyword>
<dbReference type="Pfam" id="PF00916">
    <property type="entry name" value="Sulfate_transp"/>
    <property type="match status" value="1"/>
</dbReference>
<feature type="transmembrane region" description="Helical" evidence="5">
    <location>
        <begin position="327"/>
        <end position="345"/>
    </location>
</feature>
<dbReference type="PROSITE" id="PS50801">
    <property type="entry name" value="STAS"/>
    <property type="match status" value="1"/>
</dbReference>
<protein>
    <submittedName>
        <fullName evidence="7">Sulfate permease, SulP family</fullName>
    </submittedName>
</protein>
<comment type="subcellular location">
    <subcellularLocation>
        <location evidence="1">Membrane</location>
        <topology evidence="1">Multi-pass membrane protein</topology>
    </subcellularLocation>
</comment>